<dbReference type="EMBL" id="BMAU01021007">
    <property type="protein sequence ID" value="GFX86431.1"/>
    <property type="molecule type" value="Genomic_DNA"/>
</dbReference>
<comment type="caution">
    <text evidence="1">The sequence shown here is derived from an EMBL/GenBank/DDBJ whole genome shotgun (WGS) entry which is preliminary data.</text>
</comment>
<evidence type="ECO:0000313" key="1">
    <source>
        <dbReference type="EMBL" id="GFX86431.1"/>
    </source>
</evidence>
<organism evidence="1 2">
    <name type="scientific">Trichonephila clavipes</name>
    <name type="common">Golden silk orbweaver</name>
    <name type="synonym">Nephila clavipes</name>
    <dbReference type="NCBI Taxonomy" id="2585209"/>
    <lineage>
        <taxon>Eukaryota</taxon>
        <taxon>Metazoa</taxon>
        <taxon>Ecdysozoa</taxon>
        <taxon>Arthropoda</taxon>
        <taxon>Chelicerata</taxon>
        <taxon>Arachnida</taxon>
        <taxon>Araneae</taxon>
        <taxon>Araneomorphae</taxon>
        <taxon>Entelegynae</taxon>
        <taxon>Araneoidea</taxon>
        <taxon>Nephilidae</taxon>
        <taxon>Trichonephila</taxon>
    </lineage>
</organism>
<sequence>MAFGSITIQECVTPPQCQLSRMDGLLDLEERSKDRMEMIVLPFAGSSSRWVGEELSSAVLIGSSRIFVSRTR</sequence>
<dbReference type="Proteomes" id="UP000887159">
    <property type="component" value="Unassembled WGS sequence"/>
</dbReference>
<evidence type="ECO:0000313" key="2">
    <source>
        <dbReference type="Proteomes" id="UP000887159"/>
    </source>
</evidence>
<proteinExistence type="predicted"/>
<keyword evidence="2" id="KW-1185">Reference proteome</keyword>
<dbReference type="AlphaFoldDB" id="A0A8X6UNV9"/>
<protein>
    <submittedName>
        <fullName evidence="1">Uncharacterized protein</fullName>
    </submittedName>
</protein>
<reference evidence="1" key="1">
    <citation type="submission" date="2020-08" db="EMBL/GenBank/DDBJ databases">
        <title>Multicomponent nature underlies the extraordinary mechanical properties of spider dragline silk.</title>
        <authorList>
            <person name="Kono N."/>
            <person name="Nakamura H."/>
            <person name="Mori M."/>
            <person name="Yoshida Y."/>
            <person name="Ohtoshi R."/>
            <person name="Malay A.D."/>
            <person name="Moran D.A.P."/>
            <person name="Tomita M."/>
            <person name="Numata K."/>
            <person name="Arakawa K."/>
        </authorList>
    </citation>
    <scope>NUCLEOTIDE SEQUENCE</scope>
</reference>
<accession>A0A8X6UNV9</accession>
<name>A0A8X6UNV9_TRICX</name>
<gene>
    <name evidence="1" type="ORF">TNCV_2563201</name>
</gene>